<organism evidence="2 3">
    <name type="scientific">Zostera marina</name>
    <name type="common">Eelgrass</name>
    <dbReference type="NCBI Taxonomy" id="29655"/>
    <lineage>
        <taxon>Eukaryota</taxon>
        <taxon>Viridiplantae</taxon>
        <taxon>Streptophyta</taxon>
        <taxon>Embryophyta</taxon>
        <taxon>Tracheophyta</taxon>
        <taxon>Spermatophyta</taxon>
        <taxon>Magnoliopsida</taxon>
        <taxon>Liliopsida</taxon>
        <taxon>Zosteraceae</taxon>
        <taxon>Zostera</taxon>
    </lineage>
</organism>
<comment type="caution">
    <text evidence="2">The sequence shown here is derived from an EMBL/GenBank/DDBJ whole genome shotgun (WGS) entry which is preliminary data.</text>
</comment>
<feature type="compositionally biased region" description="Basic and acidic residues" evidence="1">
    <location>
        <begin position="1"/>
        <end position="10"/>
    </location>
</feature>
<name>A0A0K9P5A0_ZOSMR</name>
<keyword evidence="3" id="KW-1185">Reference proteome</keyword>
<dbReference type="AlphaFoldDB" id="A0A0K9P5A0"/>
<accession>A0A0K9P5A0</accession>
<dbReference type="Proteomes" id="UP000036987">
    <property type="component" value="Unassembled WGS sequence"/>
</dbReference>
<feature type="region of interest" description="Disordered" evidence="1">
    <location>
        <begin position="1"/>
        <end position="34"/>
    </location>
</feature>
<dbReference type="EMBL" id="LFYR01001237">
    <property type="protein sequence ID" value="KMZ63375.1"/>
    <property type="molecule type" value="Genomic_DNA"/>
</dbReference>
<evidence type="ECO:0000313" key="2">
    <source>
        <dbReference type="EMBL" id="KMZ63375.1"/>
    </source>
</evidence>
<proteinExistence type="predicted"/>
<evidence type="ECO:0000313" key="3">
    <source>
        <dbReference type="Proteomes" id="UP000036987"/>
    </source>
</evidence>
<dbReference type="STRING" id="29655.A0A0K9P5A0"/>
<evidence type="ECO:0000256" key="1">
    <source>
        <dbReference type="SAM" id="MobiDB-lite"/>
    </source>
</evidence>
<protein>
    <submittedName>
        <fullName evidence="2">Uncharacterized protein</fullName>
    </submittedName>
</protein>
<sequence length="34" mass="3786">MYDEVTEKSAKARTSNLNEELGQVDTILSDKTAK</sequence>
<reference evidence="3" key="1">
    <citation type="journal article" date="2016" name="Nature">
        <title>The genome of the seagrass Zostera marina reveals angiosperm adaptation to the sea.</title>
        <authorList>
            <person name="Olsen J.L."/>
            <person name="Rouze P."/>
            <person name="Verhelst B."/>
            <person name="Lin Y.-C."/>
            <person name="Bayer T."/>
            <person name="Collen J."/>
            <person name="Dattolo E."/>
            <person name="De Paoli E."/>
            <person name="Dittami S."/>
            <person name="Maumus F."/>
            <person name="Michel G."/>
            <person name="Kersting A."/>
            <person name="Lauritano C."/>
            <person name="Lohaus R."/>
            <person name="Toepel M."/>
            <person name="Tonon T."/>
            <person name="Vanneste K."/>
            <person name="Amirebrahimi M."/>
            <person name="Brakel J."/>
            <person name="Bostroem C."/>
            <person name="Chovatia M."/>
            <person name="Grimwood J."/>
            <person name="Jenkins J.W."/>
            <person name="Jueterbock A."/>
            <person name="Mraz A."/>
            <person name="Stam W.T."/>
            <person name="Tice H."/>
            <person name="Bornberg-Bauer E."/>
            <person name="Green P.J."/>
            <person name="Pearson G.A."/>
            <person name="Procaccini G."/>
            <person name="Duarte C.M."/>
            <person name="Schmutz J."/>
            <person name="Reusch T.B.H."/>
            <person name="Van de Peer Y."/>
        </authorList>
    </citation>
    <scope>NUCLEOTIDE SEQUENCE [LARGE SCALE GENOMIC DNA]</scope>
    <source>
        <strain evidence="3">cv. Finnish</strain>
    </source>
</reference>
<dbReference type="OrthoDB" id="1742340at2759"/>
<gene>
    <name evidence="2" type="ORF">ZOSMA_40G00030</name>
</gene>